<dbReference type="AlphaFoldDB" id="A0A250IIU1"/>
<keyword evidence="5" id="KW-1185">Reference proteome</keyword>
<keyword evidence="2" id="KW-0472">Membrane</keyword>
<dbReference type="OrthoDB" id="9861538at2"/>
<feature type="signal peptide" evidence="3">
    <location>
        <begin position="1"/>
        <end position="20"/>
    </location>
</feature>
<proteinExistence type="predicted"/>
<evidence type="ECO:0000313" key="5">
    <source>
        <dbReference type="Proteomes" id="UP000217289"/>
    </source>
</evidence>
<reference evidence="4 5" key="1">
    <citation type="submission" date="2017-06" db="EMBL/GenBank/DDBJ databases">
        <authorList>
            <person name="Kim H.J."/>
            <person name="Triplett B.A."/>
        </authorList>
    </citation>
    <scope>NUCLEOTIDE SEQUENCE [LARGE SCALE GENOMIC DNA]</scope>
    <source>
        <strain evidence="4 5">DSM 14713</strain>
    </source>
</reference>
<keyword evidence="2" id="KW-0812">Transmembrane</keyword>
<keyword evidence="2" id="KW-1133">Transmembrane helix</keyword>
<organism evidence="4 5">
    <name type="scientific">Melittangium boletus DSM 14713</name>
    <dbReference type="NCBI Taxonomy" id="1294270"/>
    <lineage>
        <taxon>Bacteria</taxon>
        <taxon>Pseudomonadati</taxon>
        <taxon>Myxococcota</taxon>
        <taxon>Myxococcia</taxon>
        <taxon>Myxococcales</taxon>
        <taxon>Cystobacterineae</taxon>
        <taxon>Archangiaceae</taxon>
        <taxon>Melittangium</taxon>
    </lineage>
</organism>
<dbReference type="Proteomes" id="UP000217289">
    <property type="component" value="Chromosome"/>
</dbReference>
<feature type="chain" id="PRO_5013213438" description="Lipoprotein" evidence="3">
    <location>
        <begin position="21"/>
        <end position="235"/>
    </location>
</feature>
<feature type="compositionally biased region" description="Basic and acidic residues" evidence="1">
    <location>
        <begin position="38"/>
        <end position="48"/>
    </location>
</feature>
<feature type="region of interest" description="Disordered" evidence="1">
    <location>
        <begin position="33"/>
        <end position="60"/>
    </location>
</feature>
<evidence type="ECO:0000256" key="3">
    <source>
        <dbReference type="SAM" id="SignalP"/>
    </source>
</evidence>
<evidence type="ECO:0000256" key="1">
    <source>
        <dbReference type="SAM" id="MobiDB-lite"/>
    </source>
</evidence>
<accession>A0A250IIU1</accession>
<keyword evidence="3" id="KW-0732">Signal</keyword>
<evidence type="ECO:0000313" key="4">
    <source>
        <dbReference type="EMBL" id="ATB30846.1"/>
    </source>
</evidence>
<gene>
    <name evidence="4" type="ORF">MEBOL_004308</name>
</gene>
<dbReference type="EMBL" id="CP022163">
    <property type="protein sequence ID" value="ATB30846.1"/>
    <property type="molecule type" value="Genomic_DNA"/>
</dbReference>
<dbReference type="KEGG" id="mbd:MEBOL_004308"/>
<evidence type="ECO:0008006" key="6">
    <source>
        <dbReference type="Google" id="ProtNLM"/>
    </source>
</evidence>
<name>A0A250IIU1_9BACT</name>
<dbReference type="RefSeq" id="WP_095979255.1">
    <property type="nucleotide sequence ID" value="NZ_CP022163.1"/>
</dbReference>
<feature type="region of interest" description="Disordered" evidence="1">
    <location>
        <begin position="73"/>
        <end position="96"/>
    </location>
</feature>
<protein>
    <recommendedName>
        <fullName evidence="6">Lipoprotein</fullName>
    </recommendedName>
</protein>
<feature type="transmembrane region" description="Helical" evidence="2">
    <location>
        <begin position="192"/>
        <end position="215"/>
    </location>
</feature>
<sequence length="235" mass="24953">MSRTKLVGLLVLWVGLPGCATVARQFGEHATMGAQEAMRAEKEQRQPEEQALDDALTRRESEQMARGLVDAFTRPESPFQPPASGGGPLVDAAGSSSSSLASEVARGLSTELGRQLGPDGTGPLGQSLSATAGRIASSMVQQSRDELGSLFPECGGLQGEQARACRDAQLASLGASFTRGATQGLVQAVRPWLLVFTFTGGLLVGLLVFLSISMVRANRESSRREVLFRQQRRPV</sequence>
<evidence type="ECO:0000256" key="2">
    <source>
        <dbReference type="SAM" id="Phobius"/>
    </source>
</evidence>